<name>A0A1H0S6Y0_HALAD</name>
<evidence type="ECO:0000313" key="1">
    <source>
        <dbReference type="EMBL" id="SDP37474.1"/>
    </source>
</evidence>
<dbReference type="STRING" id="240303.SAMN05421677_11746"/>
<organism evidence="1 2">
    <name type="scientific">Halobacillus aidingensis</name>
    <dbReference type="NCBI Taxonomy" id="240303"/>
    <lineage>
        <taxon>Bacteria</taxon>
        <taxon>Bacillati</taxon>
        <taxon>Bacillota</taxon>
        <taxon>Bacilli</taxon>
        <taxon>Bacillales</taxon>
        <taxon>Bacillaceae</taxon>
        <taxon>Halobacillus</taxon>
    </lineage>
</organism>
<evidence type="ECO:0000313" key="2">
    <source>
        <dbReference type="Proteomes" id="UP000198860"/>
    </source>
</evidence>
<evidence type="ECO:0008006" key="3">
    <source>
        <dbReference type="Google" id="ProtNLM"/>
    </source>
</evidence>
<proteinExistence type="predicted"/>
<dbReference type="EMBL" id="FNIZ01000017">
    <property type="protein sequence ID" value="SDP37474.1"/>
    <property type="molecule type" value="Genomic_DNA"/>
</dbReference>
<dbReference type="AlphaFoldDB" id="A0A1H0S6Y0"/>
<dbReference type="OrthoDB" id="2607182at2"/>
<protein>
    <recommendedName>
        <fullName evidence="3">Heat induced stress protein YflT</fullName>
    </recommendedName>
</protein>
<dbReference type="RefSeq" id="WP_089653851.1">
    <property type="nucleotide sequence ID" value="NZ_FNIZ01000017.1"/>
</dbReference>
<dbReference type="Proteomes" id="UP000198860">
    <property type="component" value="Unassembled WGS sequence"/>
</dbReference>
<sequence length="112" mass="12351">MAKTIQAYFSTENDAESAKASLQSLSVDQDTVEAIPEDTDMTPIVPVAGSTNSGGGTFNFTEVVSPKHDRDSALSDKKHLTHVLHFSVKEEEYDRAIQVIKDHNGHMDKKDF</sequence>
<reference evidence="2" key="1">
    <citation type="submission" date="2016-10" db="EMBL/GenBank/DDBJ databases">
        <authorList>
            <person name="Varghese N."/>
            <person name="Submissions S."/>
        </authorList>
    </citation>
    <scope>NUCLEOTIDE SEQUENCE [LARGE SCALE GENOMIC DNA]</scope>
    <source>
        <strain evidence="2">CGMCC 1.3703</strain>
    </source>
</reference>
<accession>A0A1H0S6Y0</accession>
<keyword evidence="2" id="KW-1185">Reference proteome</keyword>
<gene>
    <name evidence="1" type="ORF">SAMN05421677_11746</name>
</gene>